<keyword evidence="1 4" id="KW-0808">Transferase</keyword>
<sequence length="246" mass="26666">MSRTSHTSTHDNPASSGPAHHHHHHHVHGHGHGHGGDMAEANKHHFNANAADFENFPHVKERAAATAQAIREAVALTKDASTVLDFACGPGLVSKELVPFVQEIVGIDISEALVERYNQRFKDEGANCSAVVANIMTDKDILSGRKFDVVFCASAYHHFEFPQEMSKLLAGYLKPGASLLIIDGLMKGGEEVQDEHKGCVTGYGFTEDSAKTLISGVESLEFASFVRVPLPEEEIDAFLLKAVKCS</sequence>
<feature type="compositionally biased region" description="Basic residues" evidence="2">
    <location>
        <begin position="19"/>
        <end position="33"/>
    </location>
</feature>
<organism evidence="4 5">
    <name type="scientific">Coprinellus micaceus</name>
    <name type="common">Glistening ink-cap mushroom</name>
    <name type="synonym">Coprinus micaceus</name>
    <dbReference type="NCBI Taxonomy" id="71717"/>
    <lineage>
        <taxon>Eukaryota</taxon>
        <taxon>Fungi</taxon>
        <taxon>Dikarya</taxon>
        <taxon>Basidiomycota</taxon>
        <taxon>Agaricomycotina</taxon>
        <taxon>Agaricomycetes</taxon>
        <taxon>Agaricomycetidae</taxon>
        <taxon>Agaricales</taxon>
        <taxon>Agaricineae</taxon>
        <taxon>Psathyrellaceae</taxon>
        <taxon>Coprinellus</taxon>
    </lineage>
</organism>
<gene>
    <name evidence="4" type="ORF">FA13DRAFT_367215</name>
</gene>
<accession>A0A4Y7TBQ2</accession>
<evidence type="ECO:0000256" key="1">
    <source>
        <dbReference type="ARBA" id="ARBA00022679"/>
    </source>
</evidence>
<comment type="caution">
    <text evidence="4">The sequence shown here is derived from an EMBL/GenBank/DDBJ whole genome shotgun (WGS) entry which is preliminary data.</text>
</comment>
<dbReference type="GO" id="GO:0032259">
    <property type="term" value="P:methylation"/>
    <property type="evidence" value="ECO:0007669"/>
    <property type="project" value="UniProtKB-KW"/>
</dbReference>
<proteinExistence type="predicted"/>
<reference evidence="4 5" key="1">
    <citation type="journal article" date="2019" name="Nat. Ecol. Evol.">
        <title>Megaphylogeny resolves global patterns of mushroom evolution.</title>
        <authorList>
            <person name="Varga T."/>
            <person name="Krizsan K."/>
            <person name="Foldi C."/>
            <person name="Dima B."/>
            <person name="Sanchez-Garcia M."/>
            <person name="Sanchez-Ramirez S."/>
            <person name="Szollosi G.J."/>
            <person name="Szarkandi J.G."/>
            <person name="Papp V."/>
            <person name="Albert L."/>
            <person name="Andreopoulos W."/>
            <person name="Angelini C."/>
            <person name="Antonin V."/>
            <person name="Barry K.W."/>
            <person name="Bougher N.L."/>
            <person name="Buchanan P."/>
            <person name="Buyck B."/>
            <person name="Bense V."/>
            <person name="Catcheside P."/>
            <person name="Chovatia M."/>
            <person name="Cooper J."/>
            <person name="Damon W."/>
            <person name="Desjardin D."/>
            <person name="Finy P."/>
            <person name="Geml J."/>
            <person name="Haridas S."/>
            <person name="Hughes K."/>
            <person name="Justo A."/>
            <person name="Karasinski D."/>
            <person name="Kautmanova I."/>
            <person name="Kiss B."/>
            <person name="Kocsube S."/>
            <person name="Kotiranta H."/>
            <person name="LaButti K.M."/>
            <person name="Lechner B.E."/>
            <person name="Liimatainen K."/>
            <person name="Lipzen A."/>
            <person name="Lukacs Z."/>
            <person name="Mihaltcheva S."/>
            <person name="Morgado L.N."/>
            <person name="Niskanen T."/>
            <person name="Noordeloos M.E."/>
            <person name="Ohm R.A."/>
            <person name="Ortiz-Santana B."/>
            <person name="Ovrebo C."/>
            <person name="Racz N."/>
            <person name="Riley R."/>
            <person name="Savchenko A."/>
            <person name="Shiryaev A."/>
            <person name="Soop K."/>
            <person name="Spirin V."/>
            <person name="Szebenyi C."/>
            <person name="Tomsovsky M."/>
            <person name="Tulloss R.E."/>
            <person name="Uehling J."/>
            <person name="Grigoriev I.V."/>
            <person name="Vagvolgyi C."/>
            <person name="Papp T."/>
            <person name="Martin F.M."/>
            <person name="Miettinen O."/>
            <person name="Hibbett D.S."/>
            <person name="Nagy L.G."/>
        </authorList>
    </citation>
    <scope>NUCLEOTIDE SEQUENCE [LARGE SCALE GENOMIC DNA]</scope>
    <source>
        <strain evidence="4 5">FP101781</strain>
    </source>
</reference>
<feature type="compositionally biased region" description="Polar residues" evidence="2">
    <location>
        <begin position="1"/>
        <end position="15"/>
    </location>
</feature>
<feature type="domain" description="Methyltransferase" evidence="3">
    <location>
        <begin position="83"/>
        <end position="176"/>
    </location>
</feature>
<dbReference type="GO" id="GO:0008168">
    <property type="term" value="F:methyltransferase activity"/>
    <property type="evidence" value="ECO:0007669"/>
    <property type="project" value="UniProtKB-KW"/>
</dbReference>
<dbReference type="AlphaFoldDB" id="A0A4Y7TBQ2"/>
<keyword evidence="5" id="KW-1185">Reference proteome</keyword>
<dbReference type="OrthoDB" id="3647at2759"/>
<name>A0A4Y7TBQ2_COPMI</name>
<dbReference type="Proteomes" id="UP000298030">
    <property type="component" value="Unassembled WGS sequence"/>
</dbReference>
<dbReference type="Gene3D" id="3.40.50.150">
    <property type="entry name" value="Vaccinia Virus protein VP39"/>
    <property type="match status" value="1"/>
</dbReference>
<dbReference type="InterPro" id="IPR041698">
    <property type="entry name" value="Methyltransf_25"/>
</dbReference>
<keyword evidence="4" id="KW-0489">Methyltransferase</keyword>
<dbReference type="EMBL" id="QPFP01000019">
    <property type="protein sequence ID" value="TEB31421.1"/>
    <property type="molecule type" value="Genomic_DNA"/>
</dbReference>
<evidence type="ECO:0000256" key="2">
    <source>
        <dbReference type="SAM" id="MobiDB-lite"/>
    </source>
</evidence>
<evidence type="ECO:0000313" key="4">
    <source>
        <dbReference type="EMBL" id="TEB31421.1"/>
    </source>
</evidence>
<evidence type="ECO:0000259" key="3">
    <source>
        <dbReference type="Pfam" id="PF13649"/>
    </source>
</evidence>
<dbReference type="STRING" id="71717.A0A4Y7TBQ2"/>
<dbReference type="CDD" id="cd02440">
    <property type="entry name" value="AdoMet_MTases"/>
    <property type="match status" value="1"/>
</dbReference>
<dbReference type="Pfam" id="PF13649">
    <property type="entry name" value="Methyltransf_25"/>
    <property type="match status" value="1"/>
</dbReference>
<evidence type="ECO:0000313" key="5">
    <source>
        <dbReference type="Proteomes" id="UP000298030"/>
    </source>
</evidence>
<dbReference type="SUPFAM" id="SSF53335">
    <property type="entry name" value="S-adenosyl-L-methionine-dependent methyltransferases"/>
    <property type="match status" value="1"/>
</dbReference>
<dbReference type="InterPro" id="IPR029063">
    <property type="entry name" value="SAM-dependent_MTases_sf"/>
</dbReference>
<protein>
    <submittedName>
        <fullName evidence="4">S-adenosyl-L-methionine-dependent methyltransferase</fullName>
    </submittedName>
</protein>
<feature type="region of interest" description="Disordered" evidence="2">
    <location>
        <begin position="1"/>
        <end position="40"/>
    </location>
</feature>
<dbReference type="PANTHER" id="PTHR43861">
    <property type="entry name" value="TRANS-ACONITATE 2-METHYLTRANSFERASE-RELATED"/>
    <property type="match status" value="1"/>
</dbReference>